<feature type="compositionally biased region" description="Basic and acidic residues" evidence="5">
    <location>
        <begin position="206"/>
        <end position="215"/>
    </location>
</feature>
<feature type="region of interest" description="Disordered" evidence="5">
    <location>
        <begin position="40"/>
        <end position="62"/>
    </location>
</feature>
<dbReference type="InParanoid" id="A0A423XGT3"/>
<accession>A0A423XGT3</accession>
<evidence type="ECO:0000313" key="7">
    <source>
        <dbReference type="Proteomes" id="UP000285146"/>
    </source>
</evidence>
<dbReference type="InterPro" id="IPR019186">
    <property type="entry name" value="Nucleolar_protein_12"/>
</dbReference>
<evidence type="ECO:0000256" key="5">
    <source>
        <dbReference type="SAM" id="MobiDB-lite"/>
    </source>
</evidence>
<feature type="compositionally biased region" description="Basic and acidic residues" evidence="5">
    <location>
        <begin position="51"/>
        <end position="62"/>
    </location>
</feature>
<dbReference type="GO" id="GO:0019843">
    <property type="term" value="F:rRNA binding"/>
    <property type="evidence" value="ECO:0007669"/>
    <property type="project" value="TreeGrafter"/>
</dbReference>
<keyword evidence="4" id="KW-0539">Nucleus</keyword>
<proteinExistence type="inferred from homology"/>
<dbReference type="EMBL" id="LKEB01000009">
    <property type="protein sequence ID" value="ROW15505.1"/>
    <property type="molecule type" value="Genomic_DNA"/>
</dbReference>
<dbReference type="GO" id="GO:0005730">
    <property type="term" value="C:nucleolus"/>
    <property type="evidence" value="ECO:0007669"/>
    <property type="project" value="UniProtKB-SubCell"/>
</dbReference>
<evidence type="ECO:0000256" key="2">
    <source>
        <dbReference type="ARBA" id="ARBA00007175"/>
    </source>
</evidence>
<evidence type="ECO:0000313" key="6">
    <source>
        <dbReference type="EMBL" id="ROW15505.1"/>
    </source>
</evidence>
<protein>
    <recommendedName>
        <fullName evidence="8">Ribosomal RNA-processing protein 17</fullName>
    </recommendedName>
</protein>
<evidence type="ECO:0000256" key="1">
    <source>
        <dbReference type="ARBA" id="ARBA00004604"/>
    </source>
</evidence>
<feature type="region of interest" description="Disordered" evidence="5">
    <location>
        <begin position="166"/>
        <end position="229"/>
    </location>
</feature>
<dbReference type="Proteomes" id="UP000285146">
    <property type="component" value="Unassembled WGS sequence"/>
</dbReference>
<feature type="compositionally biased region" description="Basic residues" evidence="5">
    <location>
        <begin position="41"/>
        <end position="50"/>
    </location>
</feature>
<dbReference type="PANTHER" id="PTHR14577:SF0">
    <property type="entry name" value="NUCLEOLAR PROTEIN 12"/>
    <property type="match status" value="1"/>
</dbReference>
<feature type="compositionally biased region" description="Basic residues" evidence="5">
    <location>
        <begin position="216"/>
        <end position="229"/>
    </location>
</feature>
<evidence type="ECO:0008006" key="8">
    <source>
        <dbReference type="Google" id="ProtNLM"/>
    </source>
</evidence>
<dbReference type="FunCoup" id="A0A423XGT3">
    <property type="interactions" value="199"/>
</dbReference>
<keyword evidence="3" id="KW-0175">Coiled coil</keyword>
<dbReference type="STRING" id="1230097.A0A423XGT3"/>
<reference evidence="6 7" key="1">
    <citation type="submission" date="2015-09" db="EMBL/GenBank/DDBJ databases">
        <title>Host preference determinants of Valsa canker pathogens revealed by comparative genomics.</title>
        <authorList>
            <person name="Yin Z."/>
            <person name="Huang L."/>
        </authorList>
    </citation>
    <scope>NUCLEOTIDE SEQUENCE [LARGE SCALE GENOMIC DNA]</scope>
    <source>
        <strain evidence="6 7">SXYLt</strain>
    </source>
</reference>
<evidence type="ECO:0000256" key="4">
    <source>
        <dbReference type="ARBA" id="ARBA00023242"/>
    </source>
</evidence>
<comment type="caution">
    <text evidence="6">The sequence shown here is derived from an EMBL/GenBank/DDBJ whole genome shotgun (WGS) entry which is preliminary data.</text>
</comment>
<dbReference type="PANTHER" id="PTHR14577">
    <property type="entry name" value="NUCLEOLAR PROTEIN 12"/>
    <property type="match status" value="1"/>
</dbReference>
<dbReference type="Pfam" id="PF09805">
    <property type="entry name" value="Nop25"/>
    <property type="match status" value="1"/>
</dbReference>
<dbReference type="AlphaFoldDB" id="A0A423XGT3"/>
<feature type="region of interest" description="Disordered" evidence="5">
    <location>
        <begin position="92"/>
        <end position="142"/>
    </location>
</feature>
<comment type="subcellular location">
    <subcellularLocation>
        <location evidence="1">Nucleus</location>
        <location evidence="1">Nucleolus</location>
    </subcellularLocation>
</comment>
<feature type="region of interest" description="Disordered" evidence="5">
    <location>
        <begin position="1"/>
        <end position="25"/>
    </location>
</feature>
<name>A0A423XGT3_9PEZI</name>
<dbReference type="OrthoDB" id="551633at2759"/>
<comment type="similarity">
    <text evidence="2">Belongs to the RRP17 family.</text>
</comment>
<keyword evidence="7" id="KW-1185">Reference proteome</keyword>
<sequence>MFAKPRPKKSPLPPPSKKRKASAVEEVTFDNTAREEYLNGFHKRKVQRQKHAQEEAAKRAREEKIEFRKQLREDRRKEVEEHVKSIEAILKENRVAGLDSDAEDAEGGSDKSGDEWDGIDDAATAPETTLEPVDHEEEYIDEDLYTTVKVEAVSIDRDGLHNKAELEAADEVDEEKDRQKQKGPAAAAAGKKGKNDEPRKRKKKFRYESKLERSLTARKNKAKKARPAA</sequence>
<organism evidence="6 7">
    <name type="scientific">Cytospora leucostoma</name>
    <dbReference type="NCBI Taxonomy" id="1230097"/>
    <lineage>
        <taxon>Eukaryota</taxon>
        <taxon>Fungi</taxon>
        <taxon>Dikarya</taxon>
        <taxon>Ascomycota</taxon>
        <taxon>Pezizomycotina</taxon>
        <taxon>Sordariomycetes</taxon>
        <taxon>Sordariomycetidae</taxon>
        <taxon>Diaporthales</taxon>
        <taxon>Cytosporaceae</taxon>
        <taxon>Cytospora</taxon>
    </lineage>
</organism>
<evidence type="ECO:0000256" key="3">
    <source>
        <dbReference type="ARBA" id="ARBA00023054"/>
    </source>
</evidence>
<gene>
    <name evidence="6" type="ORF">VPNG_02427</name>
</gene>